<name>A0A841IKH4_9ACTN</name>
<dbReference type="GO" id="GO:0005524">
    <property type="term" value="F:ATP binding"/>
    <property type="evidence" value="ECO:0007669"/>
    <property type="project" value="UniProtKB-KW"/>
</dbReference>
<dbReference type="SUPFAM" id="SSF81923">
    <property type="entry name" value="Double Clp-N motif"/>
    <property type="match status" value="2"/>
</dbReference>
<dbReference type="InterPro" id="IPR045430">
    <property type="entry name" value="EAD1"/>
</dbReference>
<keyword evidence="4" id="KW-0645">Protease</keyword>
<dbReference type="AlphaFoldDB" id="A0A841IKH4"/>
<evidence type="ECO:0000256" key="2">
    <source>
        <dbReference type="SAM" id="MobiDB-lite"/>
    </source>
</evidence>
<comment type="caution">
    <text evidence="4">The sequence shown here is derived from an EMBL/GenBank/DDBJ whole genome shotgun (WGS) entry which is preliminary data.</text>
</comment>
<feature type="region of interest" description="Disordered" evidence="2">
    <location>
        <begin position="303"/>
        <end position="334"/>
    </location>
</feature>
<dbReference type="PANTHER" id="PTHR47016">
    <property type="entry name" value="ATP-DEPENDENT CLP PROTEASE ATP-BINDING SUBUNIT CLPT1, CHLOROPLASTIC"/>
    <property type="match status" value="1"/>
</dbReference>
<evidence type="ECO:0000259" key="3">
    <source>
        <dbReference type="PROSITE" id="PS51903"/>
    </source>
</evidence>
<dbReference type="RefSeq" id="WP_184286829.1">
    <property type="nucleotide sequence ID" value="NZ_JACHJO010000002.1"/>
</dbReference>
<proteinExistence type="predicted"/>
<evidence type="ECO:0000313" key="5">
    <source>
        <dbReference type="Proteomes" id="UP000536604"/>
    </source>
</evidence>
<keyword evidence="4" id="KW-0378">Hydrolase</keyword>
<keyword evidence="1" id="KW-0677">Repeat</keyword>
<organism evidence="4 5">
    <name type="scientific">Nocardiopsis algeriensis</name>
    <dbReference type="NCBI Taxonomy" id="1478215"/>
    <lineage>
        <taxon>Bacteria</taxon>
        <taxon>Bacillati</taxon>
        <taxon>Actinomycetota</taxon>
        <taxon>Actinomycetes</taxon>
        <taxon>Streptosporangiales</taxon>
        <taxon>Nocardiopsidaceae</taxon>
        <taxon>Nocardiopsis</taxon>
    </lineage>
</organism>
<gene>
    <name evidence="4" type="ORF">FHS13_000504</name>
</gene>
<dbReference type="PANTHER" id="PTHR47016:SF5">
    <property type="entry name" value="CLP DOMAIN SUPERFAMILY PROTEIN"/>
    <property type="match status" value="1"/>
</dbReference>
<dbReference type="GO" id="GO:0008233">
    <property type="term" value="F:peptidase activity"/>
    <property type="evidence" value="ECO:0007669"/>
    <property type="project" value="UniProtKB-KW"/>
</dbReference>
<dbReference type="EMBL" id="JACHJO010000002">
    <property type="protein sequence ID" value="MBB6118572.1"/>
    <property type="molecule type" value="Genomic_DNA"/>
</dbReference>
<keyword evidence="5" id="KW-1185">Reference proteome</keyword>
<feature type="domain" description="Clp R" evidence="3">
    <location>
        <begin position="155"/>
        <end position="296"/>
    </location>
</feature>
<dbReference type="InterPro" id="IPR036628">
    <property type="entry name" value="Clp_N_dom_sf"/>
</dbReference>
<reference evidence="4 5" key="1">
    <citation type="submission" date="2020-08" db="EMBL/GenBank/DDBJ databases">
        <title>Genomic Encyclopedia of Type Strains, Phase III (KMG-III): the genomes of soil and plant-associated and newly described type strains.</title>
        <authorList>
            <person name="Whitman W."/>
        </authorList>
    </citation>
    <scope>NUCLEOTIDE SEQUENCE [LARGE SCALE GENOMIC DNA]</scope>
    <source>
        <strain evidence="4 5">CECT 8712</strain>
    </source>
</reference>
<feature type="domain" description="Clp R" evidence="3">
    <location>
        <begin position="2"/>
        <end position="147"/>
    </location>
</feature>
<dbReference type="Pfam" id="PF19955">
    <property type="entry name" value="EAD1"/>
    <property type="match status" value="1"/>
</dbReference>
<evidence type="ECO:0000256" key="1">
    <source>
        <dbReference type="PROSITE-ProRule" id="PRU01251"/>
    </source>
</evidence>
<keyword evidence="4" id="KW-0547">Nucleotide-binding</keyword>
<protein>
    <submittedName>
        <fullName evidence="4">ATP-dependent Clp protease ATP-binding subunit ClpA</fullName>
    </submittedName>
</protein>
<sequence>MFERFGKRARRVVALAEEEARELHHDHIGTGHLLLGLLREGESAAALALADLGVGHGSALAGVVGEVGRGRGRPAGHILFTPRAKDSLEQSLREALLLGHKYIGAEHLLLGLLPVEGTAGRVLRGLGVSPEQVRRQVYRALDHLKESRKRGAGLFGRFDSGAQRAVVLAQEEARELRHDHIGAEHLLLGLLLVGGTAAKALHGLGIQASAVRGHIGETAGFGEGRPEGHIPFNPEARRALSGASREAALLGHDRIGAAHLLLGLVRMPDSAAARLLSGLGAAPDAVRLQVLLLEGGEVLAAAPPAPPSGLRENGTAEAAVPLPSPEPEPEEMRPPEVVALSEEDRDRLSGELALVFPDPDKAKAFLKKAGFPVAQMPFPVNSSAMGMWEALLDEIGYGIVQDGFRLLLGKALGRYPGSKVFQLLAEKYGVAPAA</sequence>
<dbReference type="PROSITE" id="PS51903">
    <property type="entry name" value="CLP_R"/>
    <property type="match status" value="2"/>
</dbReference>
<dbReference type="Proteomes" id="UP000536604">
    <property type="component" value="Unassembled WGS sequence"/>
</dbReference>
<dbReference type="GO" id="GO:0006508">
    <property type="term" value="P:proteolysis"/>
    <property type="evidence" value="ECO:0007669"/>
    <property type="project" value="UniProtKB-KW"/>
</dbReference>
<evidence type="ECO:0000313" key="4">
    <source>
        <dbReference type="EMBL" id="MBB6118572.1"/>
    </source>
</evidence>
<dbReference type="Gene3D" id="1.10.1780.10">
    <property type="entry name" value="Clp, N-terminal domain"/>
    <property type="match status" value="2"/>
</dbReference>
<accession>A0A841IKH4</accession>
<dbReference type="InterPro" id="IPR004176">
    <property type="entry name" value="Clp_R_N"/>
</dbReference>
<dbReference type="Pfam" id="PF02861">
    <property type="entry name" value="Clp_N"/>
    <property type="match status" value="2"/>
</dbReference>
<keyword evidence="4" id="KW-0067">ATP-binding</keyword>
<dbReference type="InterPro" id="IPR044217">
    <property type="entry name" value="CLPT1/2"/>
</dbReference>